<dbReference type="InterPro" id="IPR011990">
    <property type="entry name" value="TPR-like_helical_dom_sf"/>
</dbReference>
<dbReference type="Gene3D" id="1.25.40.10">
    <property type="entry name" value="Tetratricopeptide repeat domain"/>
    <property type="match status" value="1"/>
</dbReference>
<feature type="region of interest" description="Disordered" evidence="1">
    <location>
        <begin position="116"/>
        <end position="160"/>
    </location>
</feature>
<reference evidence="3 4" key="1">
    <citation type="submission" date="2016-10" db="EMBL/GenBank/DDBJ databases">
        <authorList>
            <person name="de Groot N.N."/>
        </authorList>
    </citation>
    <scope>NUCLEOTIDE SEQUENCE [LARGE SCALE GENOMIC DNA]</scope>
    <source>
        <strain evidence="3 4">IBRC-M 10445</strain>
    </source>
</reference>
<evidence type="ECO:0000313" key="4">
    <source>
        <dbReference type="Proteomes" id="UP000199445"/>
    </source>
</evidence>
<protein>
    <submittedName>
        <fullName evidence="3">MSHA biogenesis protein MshN</fullName>
    </submittedName>
</protein>
<feature type="region of interest" description="Disordered" evidence="1">
    <location>
        <begin position="68"/>
        <end position="92"/>
    </location>
</feature>
<organism evidence="3 4">
    <name type="scientific">Marinobacter persicus</name>
    <dbReference type="NCBI Taxonomy" id="930118"/>
    <lineage>
        <taxon>Bacteria</taxon>
        <taxon>Pseudomonadati</taxon>
        <taxon>Pseudomonadota</taxon>
        <taxon>Gammaproteobacteria</taxon>
        <taxon>Pseudomonadales</taxon>
        <taxon>Marinobacteraceae</taxon>
        <taxon>Marinobacter</taxon>
    </lineage>
</organism>
<feature type="transmembrane region" description="Helical" evidence="2">
    <location>
        <begin position="37"/>
        <end position="59"/>
    </location>
</feature>
<evidence type="ECO:0000256" key="2">
    <source>
        <dbReference type="SAM" id="Phobius"/>
    </source>
</evidence>
<keyword evidence="2" id="KW-1133">Transmembrane helix</keyword>
<dbReference type="EMBL" id="FOSC01000011">
    <property type="protein sequence ID" value="SFK16948.1"/>
    <property type="molecule type" value="Genomic_DNA"/>
</dbReference>
<feature type="compositionally biased region" description="Acidic residues" evidence="1">
    <location>
        <begin position="116"/>
        <end position="140"/>
    </location>
</feature>
<dbReference type="AlphaFoldDB" id="A0A1I3XBJ7"/>
<keyword evidence="4" id="KW-1185">Reference proteome</keyword>
<dbReference type="SUPFAM" id="SSF48452">
    <property type="entry name" value="TPR-like"/>
    <property type="match status" value="1"/>
</dbReference>
<evidence type="ECO:0000313" key="3">
    <source>
        <dbReference type="EMBL" id="SFK16948.1"/>
    </source>
</evidence>
<dbReference type="Proteomes" id="UP000199445">
    <property type="component" value="Unassembled WGS sequence"/>
</dbReference>
<keyword evidence="2" id="KW-0472">Membrane</keyword>
<dbReference type="RefSeq" id="WP_091706101.1">
    <property type="nucleotide sequence ID" value="NZ_BMYN01000007.1"/>
</dbReference>
<keyword evidence="2" id="KW-0812">Transmembrane</keyword>
<sequence>MSLLNDALKAAEQRQNRPQISRAYTGQASVPPQSRAWLPWVLLLLVLMMVGAGAAWWWLQGASNTTDRAEPVAQESSPQRSGPEPKPDTLPEVEPVVRQPEPVHEPVQPIAELVEAEPEPTTEPEPEPEAEPETADEPEPPGDRASVKQTRQTPEAIDRQTARELERLLAIGRATEAEQQLTELAQNQPAPRSREAFAREMLIQQMPGRALEWLPERLTREHASLRLLRARAQLEQGSLQTAIATLESRVPPVDASPEYRVTLATLLQQAGQAEESAGHWSELIAFDNDQPTWWLGLAMALEEGGRTNSAIRAYTQAATMPELADNLAEFAQQRLQALQAGQ</sequence>
<accession>A0A1I3XBJ7</accession>
<name>A0A1I3XBJ7_9GAMM</name>
<proteinExistence type="predicted"/>
<evidence type="ECO:0000256" key="1">
    <source>
        <dbReference type="SAM" id="MobiDB-lite"/>
    </source>
</evidence>
<gene>
    <name evidence="3" type="ORF">SAMN05216429_111124</name>
</gene>